<sequence>MNGPLISTGFTVRRAAGAWQLKVRFRHGT</sequence>
<dbReference type="Proteomes" id="UP001519291">
    <property type="component" value="Unassembled WGS sequence"/>
</dbReference>
<evidence type="ECO:0008006" key="3">
    <source>
        <dbReference type="Google" id="ProtNLM"/>
    </source>
</evidence>
<name>A0ABS4XW80_9ACTN</name>
<gene>
    <name evidence="1" type="ORF">JO379_000064</name>
</gene>
<proteinExistence type="predicted"/>
<evidence type="ECO:0000313" key="1">
    <source>
        <dbReference type="EMBL" id="MBP2400595.1"/>
    </source>
</evidence>
<protein>
    <recommendedName>
        <fullName evidence="3">Integrase</fullName>
    </recommendedName>
</protein>
<evidence type="ECO:0000313" key="2">
    <source>
        <dbReference type="Proteomes" id="UP001519291"/>
    </source>
</evidence>
<keyword evidence="2" id="KW-1185">Reference proteome</keyword>
<accession>A0ABS4XW80</accession>
<reference evidence="1 2" key="1">
    <citation type="submission" date="2021-03" db="EMBL/GenBank/DDBJ databases">
        <title>Sequencing the genomes of 1000 actinobacteria strains.</title>
        <authorList>
            <person name="Klenk H.-P."/>
        </authorList>
    </citation>
    <scope>NUCLEOTIDE SEQUENCE [LARGE SCALE GENOMIC DNA]</scope>
    <source>
        <strain evidence="1 2">DSM 41480</strain>
    </source>
</reference>
<dbReference type="EMBL" id="JAGIOH010000001">
    <property type="protein sequence ID" value="MBP2400595.1"/>
    <property type="molecule type" value="Genomic_DNA"/>
</dbReference>
<comment type="caution">
    <text evidence="1">The sequence shown here is derived from an EMBL/GenBank/DDBJ whole genome shotgun (WGS) entry which is preliminary data.</text>
</comment>
<organism evidence="1 2">
    <name type="scientific">Streptomyces syringium</name>
    <dbReference type="NCBI Taxonomy" id="76729"/>
    <lineage>
        <taxon>Bacteria</taxon>
        <taxon>Bacillati</taxon>
        <taxon>Actinomycetota</taxon>
        <taxon>Actinomycetes</taxon>
        <taxon>Kitasatosporales</taxon>
        <taxon>Streptomycetaceae</taxon>
        <taxon>Streptomyces</taxon>
    </lineage>
</organism>